<organism evidence="2 3">
    <name type="scientific">Sphingomonas paeninsulae</name>
    <dbReference type="NCBI Taxonomy" id="2319844"/>
    <lineage>
        <taxon>Bacteria</taxon>
        <taxon>Pseudomonadati</taxon>
        <taxon>Pseudomonadota</taxon>
        <taxon>Alphaproteobacteria</taxon>
        <taxon>Sphingomonadales</taxon>
        <taxon>Sphingomonadaceae</taxon>
        <taxon>Sphingomonas</taxon>
    </lineage>
</organism>
<dbReference type="RefSeq" id="WP_121152810.1">
    <property type="nucleotide sequence ID" value="NZ_CP032829.1"/>
</dbReference>
<evidence type="ECO:0000256" key="1">
    <source>
        <dbReference type="SAM" id="Phobius"/>
    </source>
</evidence>
<sequence>MSELAEQTRDQRRHWAAPGSNHDRVIKTAMIILPSAIGALAAVLLIAPLLARSEISFVLDKDKVALAKERMRVSDAQYRGQDDKGQPFTLHAGNAVQRTSRVPVVQMTDLSARMLLDDGPAVLTTKNANYNMTNENIRVPGEVLFKSQGGYSMITRGVGVDMKARTMASDTPVDGQMPLGTFSSDRMQADLNGRIVILNGRARLHIVQGAARAK</sequence>
<keyword evidence="3" id="KW-1185">Reference proteome</keyword>
<name>A0A494TM81_SPHPE</name>
<keyword evidence="1" id="KW-1133">Transmembrane helix</keyword>
<dbReference type="Proteomes" id="UP000276254">
    <property type="component" value="Chromosome"/>
</dbReference>
<dbReference type="KEGG" id="spha:D3Y57_09685"/>
<keyword evidence="1" id="KW-0812">Transmembrane</keyword>
<protein>
    <submittedName>
        <fullName evidence="2">LPS export ABC transporter periplasmic protein LptC</fullName>
    </submittedName>
</protein>
<evidence type="ECO:0000313" key="3">
    <source>
        <dbReference type="Proteomes" id="UP000276254"/>
    </source>
</evidence>
<gene>
    <name evidence="2" type="ORF">D3Y57_09685</name>
</gene>
<feature type="transmembrane region" description="Helical" evidence="1">
    <location>
        <begin position="29"/>
        <end position="51"/>
    </location>
</feature>
<dbReference type="AlphaFoldDB" id="A0A494TM81"/>
<dbReference type="EMBL" id="CP032829">
    <property type="protein sequence ID" value="AYJ86185.1"/>
    <property type="molecule type" value="Genomic_DNA"/>
</dbReference>
<reference evidence="2 3" key="1">
    <citation type="submission" date="2018-09" db="EMBL/GenBank/DDBJ databases">
        <title>Sphingomonas peninsula sp. nov., isolated from fildes peninsula, Antarctic soil.</title>
        <authorList>
            <person name="Yingchao G."/>
        </authorList>
    </citation>
    <scope>NUCLEOTIDE SEQUENCE [LARGE SCALE GENOMIC DNA]</scope>
    <source>
        <strain evidence="2 3">YZ-8</strain>
    </source>
</reference>
<accession>A0A494TM81</accession>
<keyword evidence="1" id="KW-0472">Membrane</keyword>
<dbReference type="OrthoDB" id="7423492at2"/>
<proteinExistence type="predicted"/>
<evidence type="ECO:0000313" key="2">
    <source>
        <dbReference type="EMBL" id="AYJ86185.1"/>
    </source>
</evidence>